<dbReference type="PANTHER" id="PTHR43423:SF1">
    <property type="entry name" value="ABC TRANSPORTER I FAMILY MEMBER 17"/>
    <property type="match status" value="1"/>
</dbReference>
<evidence type="ECO:0000256" key="1">
    <source>
        <dbReference type="SAM" id="Phobius"/>
    </source>
</evidence>
<dbReference type="GO" id="GO:0016887">
    <property type="term" value="F:ATP hydrolysis activity"/>
    <property type="evidence" value="ECO:0007669"/>
    <property type="project" value="InterPro"/>
</dbReference>
<dbReference type="EMBL" id="FWFQ01000031">
    <property type="protein sequence ID" value="SLN61871.1"/>
    <property type="molecule type" value="Genomic_DNA"/>
</dbReference>
<dbReference type="InterPro" id="IPR027417">
    <property type="entry name" value="P-loop_NTPase"/>
</dbReference>
<dbReference type="InterPro" id="IPR003439">
    <property type="entry name" value="ABC_transporter-like_ATP-bd"/>
</dbReference>
<feature type="transmembrane region" description="Helical" evidence="1">
    <location>
        <begin position="192"/>
        <end position="213"/>
    </location>
</feature>
<dbReference type="Gene3D" id="3.40.50.300">
    <property type="entry name" value="P-loop containing nucleotide triphosphate hydrolases"/>
    <property type="match status" value="1"/>
</dbReference>
<reference evidence="3 4" key="1">
    <citation type="submission" date="2017-03" db="EMBL/GenBank/DDBJ databases">
        <authorList>
            <person name="Afonso C.L."/>
            <person name="Miller P.J."/>
            <person name="Scott M.A."/>
            <person name="Spackman E."/>
            <person name="Goraichik I."/>
            <person name="Dimitrov K.M."/>
            <person name="Suarez D.L."/>
            <person name="Swayne D.E."/>
        </authorList>
    </citation>
    <scope>NUCLEOTIDE SEQUENCE [LARGE SCALE GENOMIC DNA]</scope>
    <source>
        <strain evidence="3 4">CECT 7680</strain>
    </source>
</reference>
<feature type="transmembrane region" description="Helical" evidence="1">
    <location>
        <begin position="222"/>
        <end position="240"/>
    </location>
</feature>
<dbReference type="Pfam" id="PF00005">
    <property type="entry name" value="ABC_tran"/>
    <property type="match status" value="1"/>
</dbReference>
<feature type="transmembrane region" description="Helical" evidence="1">
    <location>
        <begin position="38"/>
        <end position="64"/>
    </location>
</feature>
<dbReference type="EC" id="3.6.3.-" evidence="3"/>
<feature type="transmembrane region" description="Helical" evidence="1">
    <location>
        <begin position="76"/>
        <end position="97"/>
    </location>
</feature>
<dbReference type="RefSeq" id="WP_176244167.1">
    <property type="nucleotide sequence ID" value="NZ_FWFQ01000031.1"/>
</dbReference>
<keyword evidence="3" id="KW-0067">ATP-binding</keyword>
<keyword evidence="1" id="KW-0812">Transmembrane</keyword>
<keyword evidence="4" id="KW-1185">Reference proteome</keyword>
<dbReference type="AlphaFoldDB" id="A0A1Y5TH30"/>
<feature type="domain" description="ABC transporter" evidence="2">
    <location>
        <begin position="279"/>
        <end position="513"/>
    </location>
</feature>
<keyword evidence="3" id="KW-0378">Hydrolase</keyword>
<dbReference type="PROSITE" id="PS50893">
    <property type="entry name" value="ABC_TRANSPORTER_2"/>
    <property type="match status" value="1"/>
</dbReference>
<protein>
    <submittedName>
        <fullName evidence="3">ABC transporter ATP-binding/permease protein</fullName>
        <ecNumber evidence="3">3.6.3.-</ecNumber>
    </submittedName>
</protein>
<proteinExistence type="predicted"/>
<evidence type="ECO:0000259" key="2">
    <source>
        <dbReference type="PROSITE" id="PS50893"/>
    </source>
</evidence>
<name>A0A1Y5TH30_9RHOB</name>
<dbReference type="Proteomes" id="UP000193409">
    <property type="component" value="Unassembled WGS sequence"/>
</dbReference>
<keyword evidence="3" id="KW-0547">Nucleotide-binding</keyword>
<keyword evidence="1" id="KW-0472">Membrane</keyword>
<dbReference type="SUPFAM" id="SSF52540">
    <property type="entry name" value="P-loop containing nucleoside triphosphate hydrolases"/>
    <property type="match status" value="1"/>
</dbReference>
<sequence length="654" mass="70386">MSRIAQQTDKMKADASEKASAATNFEPLRVADRALPRWAASLSFIFTATSAACWLSIAILAIFFQDIVAEQRKLHAALALALLGTAPLLGLVILDFAHGRALSGYQYTRQRNEARARALIGLLIGVTLTAVHPLLGLGVFAGIGLNHALPAAARALRLAEPPWDFTSEEAASVLSGRDDTGLSLARKAPRPFGLMAAPGALSTGVALLVTLAIGSWLMAQQIVATAAMPGLLLIVIWAVLASAKPVWPEAEAEKLPEPAQIERIPLPETEEQASGPAGLRVHRLTVSEAAQGALLRDIEITLPPGSVTGLIGSSAAGKSLLLKALAAPQDLSGLSVAGHASYNEEDLWERSRIEVQPPCVHLPAAPLILPVSAQDNLTCFSGEALGLRARKALEQLVYSADAADRILAAQDASRLSASEQKALAFARAFLLNPGLYLMDRPEDGASERLLAALAERIRTERRAGRSFLVATENRGLLELCDSMIVLEGGRLMDVGPAQEIRSRMAEGWSRFVTENTLDAEDALHLWLRSHFRRRGDEGNRRKACVVGSELLALSASEAKGGTRERIRFDFKHFKGFCQLEMSDTGAAISNAQIENARSRLQESGEVLNRDPLVEILRHSLSFDQRISSDRRTISVQIETYDPRMAPPVGAATRV</sequence>
<gene>
    <name evidence="3" type="ORF">PSA7680_03263</name>
</gene>
<evidence type="ECO:0000313" key="3">
    <source>
        <dbReference type="EMBL" id="SLN61871.1"/>
    </source>
</evidence>
<dbReference type="PANTHER" id="PTHR43423">
    <property type="entry name" value="ABC TRANSPORTER I FAMILY MEMBER 17"/>
    <property type="match status" value="1"/>
</dbReference>
<accession>A0A1Y5TH30</accession>
<feature type="transmembrane region" description="Helical" evidence="1">
    <location>
        <begin position="118"/>
        <end position="143"/>
    </location>
</feature>
<dbReference type="GO" id="GO:0005524">
    <property type="term" value="F:ATP binding"/>
    <property type="evidence" value="ECO:0007669"/>
    <property type="project" value="UniProtKB-KW"/>
</dbReference>
<evidence type="ECO:0000313" key="4">
    <source>
        <dbReference type="Proteomes" id="UP000193409"/>
    </source>
</evidence>
<keyword evidence="1" id="KW-1133">Transmembrane helix</keyword>
<organism evidence="3 4">
    <name type="scientific">Pseudoruegeria aquimaris</name>
    <dbReference type="NCBI Taxonomy" id="393663"/>
    <lineage>
        <taxon>Bacteria</taxon>
        <taxon>Pseudomonadati</taxon>
        <taxon>Pseudomonadota</taxon>
        <taxon>Alphaproteobacteria</taxon>
        <taxon>Rhodobacterales</taxon>
        <taxon>Roseobacteraceae</taxon>
        <taxon>Pseudoruegeria</taxon>
    </lineage>
</organism>